<dbReference type="Proteomes" id="UP001596378">
    <property type="component" value="Unassembled WGS sequence"/>
</dbReference>
<keyword evidence="3" id="KW-1185">Reference proteome</keyword>
<accession>A0ABW2FBT5</accession>
<dbReference type="EMBL" id="JBHTAI010000004">
    <property type="protein sequence ID" value="MFC7148255.1"/>
    <property type="molecule type" value="Genomic_DNA"/>
</dbReference>
<protein>
    <submittedName>
        <fullName evidence="2">Uncharacterized protein</fullName>
    </submittedName>
</protein>
<reference evidence="3" key="1">
    <citation type="journal article" date="2019" name="Int. J. Syst. Evol. Microbiol.">
        <title>The Global Catalogue of Microorganisms (GCM) 10K type strain sequencing project: providing services to taxonomists for standard genome sequencing and annotation.</title>
        <authorList>
            <consortium name="The Broad Institute Genomics Platform"/>
            <consortium name="The Broad Institute Genome Sequencing Center for Infectious Disease"/>
            <person name="Wu L."/>
            <person name="Ma J."/>
        </authorList>
    </citation>
    <scope>NUCLEOTIDE SEQUENCE [LARGE SCALE GENOMIC DNA]</scope>
    <source>
        <strain evidence="3">KCTC 12907</strain>
    </source>
</reference>
<proteinExistence type="predicted"/>
<dbReference type="RefSeq" id="WP_378045516.1">
    <property type="nucleotide sequence ID" value="NZ_JBHMDN010000007.1"/>
</dbReference>
<name>A0ABW2FBT5_9BACL</name>
<gene>
    <name evidence="2" type="ORF">ACFQMJ_06885</name>
</gene>
<feature type="compositionally biased region" description="Low complexity" evidence="1">
    <location>
        <begin position="130"/>
        <end position="165"/>
    </location>
</feature>
<evidence type="ECO:0000313" key="2">
    <source>
        <dbReference type="EMBL" id="MFC7148255.1"/>
    </source>
</evidence>
<feature type="region of interest" description="Disordered" evidence="1">
    <location>
        <begin position="1"/>
        <end position="31"/>
    </location>
</feature>
<feature type="compositionally biased region" description="Polar residues" evidence="1">
    <location>
        <begin position="212"/>
        <end position="223"/>
    </location>
</feature>
<feature type="compositionally biased region" description="Low complexity" evidence="1">
    <location>
        <begin position="17"/>
        <end position="31"/>
    </location>
</feature>
<organism evidence="2 3">
    <name type="scientific">Cohnella cellulosilytica</name>
    <dbReference type="NCBI Taxonomy" id="986710"/>
    <lineage>
        <taxon>Bacteria</taxon>
        <taxon>Bacillati</taxon>
        <taxon>Bacillota</taxon>
        <taxon>Bacilli</taxon>
        <taxon>Bacillales</taxon>
        <taxon>Paenibacillaceae</taxon>
        <taxon>Cohnella</taxon>
    </lineage>
</organism>
<evidence type="ECO:0000256" key="1">
    <source>
        <dbReference type="SAM" id="MobiDB-lite"/>
    </source>
</evidence>
<comment type="caution">
    <text evidence="2">The sequence shown here is derived from an EMBL/GenBank/DDBJ whole genome shotgun (WGS) entry which is preliminary data.</text>
</comment>
<sequence>MGRDHAAGSPSGASLKAAQRSSSRSGAASGALSLNAQSLDSLRLLQMTIGNQALLNMASRAAANGNQPIQQIAKHLASSAKVQRMLGNSNARTGDPAAAQSTNATTAVPLASAPQTMAAPTTVAPTAIAPATASQSTSSTTAAAPSTPAPQTSAPAAVAPTPTAPGTGGPGASAIDPQWIGLSAMRLKVQKAQEDGTFGQADDHEAERTVFDNANDTSEISNSGVGGQSDHYQDISDGLKDRMEKAEEAGEDTSSLKADKAKVDRENQKLSVASGVLDIGSGFVGLINMRKAIKEADGKAETAGALYEGLESVQKAFAGAAKITDNAAKLEGSEEGVGSSEAVSGYGGSVGDALAAIKSAFFLVKDIYSLFKECFSEDGIAKEDAVKGGLSALQNGLESAQSAVKTVKSILEVMESGVGKLTETIPAIGIAISGIKVTIKVFNMMQWNASKQKMTEIKADFKQKYSQDKYKHLGIVKDNTYTLFGKTIHQSKGTDKTKIDDYRRELLDIVDDSNTSATEEAKKQARDELNDIEHYEIAKEMKSINQKRMTRAGIEAGLEMVSMAGDIATLSGAGAAVGISLKAAASGAKTGLSLFRRVKQYGRDKAAKSGPDSAWSSVFNAEKSSDKKHAKRANDADLILSMVAKLPESDDTIEAKGQFQRVMYFIEATGCDKKALFKANGEVGKQRELLMEAMKSRD</sequence>
<feature type="region of interest" description="Disordered" evidence="1">
    <location>
        <begin position="130"/>
        <end position="176"/>
    </location>
</feature>
<feature type="region of interest" description="Disordered" evidence="1">
    <location>
        <begin position="211"/>
        <end position="231"/>
    </location>
</feature>
<evidence type="ECO:0000313" key="3">
    <source>
        <dbReference type="Proteomes" id="UP001596378"/>
    </source>
</evidence>